<evidence type="ECO:0000313" key="3">
    <source>
        <dbReference type="Proteomes" id="UP001147760"/>
    </source>
</evidence>
<comment type="caution">
    <text evidence="2">The sequence shown here is derived from an EMBL/GenBank/DDBJ whole genome shotgun (WGS) entry which is preliminary data.</text>
</comment>
<accession>A0A9W9WXW6</accession>
<dbReference type="Proteomes" id="UP001147760">
    <property type="component" value="Unassembled WGS sequence"/>
</dbReference>
<feature type="compositionally biased region" description="Low complexity" evidence="1">
    <location>
        <begin position="79"/>
        <end position="89"/>
    </location>
</feature>
<protein>
    <submittedName>
        <fullName evidence="2">Uncharacterized protein</fullName>
    </submittedName>
</protein>
<evidence type="ECO:0000313" key="2">
    <source>
        <dbReference type="EMBL" id="KAJ5478555.1"/>
    </source>
</evidence>
<feature type="region of interest" description="Disordered" evidence="1">
    <location>
        <begin position="79"/>
        <end position="120"/>
    </location>
</feature>
<reference evidence="2" key="2">
    <citation type="journal article" date="2023" name="IMA Fungus">
        <title>Comparative genomic study of the Penicillium genus elucidates a diverse pangenome and 15 lateral gene transfer events.</title>
        <authorList>
            <person name="Petersen C."/>
            <person name="Sorensen T."/>
            <person name="Nielsen M.R."/>
            <person name="Sondergaard T.E."/>
            <person name="Sorensen J.L."/>
            <person name="Fitzpatrick D.A."/>
            <person name="Frisvad J.C."/>
            <person name="Nielsen K.L."/>
        </authorList>
    </citation>
    <scope>NUCLEOTIDE SEQUENCE</scope>
    <source>
        <strain evidence="2">IBT 17660</strain>
    </source>
</reference>
<feature type="compositionally biased region" description="Basic and acidic residues" evidence="1">
    <location>
        <begin position="90"/>
        <end position="103"/>
    </location>
</feature>
<gene>
    <name evidence="2" type="ORF">N7530_004064</name>
</gene>
<organism evidence="2 3">
    <name type="scientific">Penicillium desertorum</name>
    <dbReference type="NCBI Taxonomy" id="1303715"/>
    <lineage>
        <taxon>Eukaryota</taxon>
        <taxon>Fungi</taxon>
        <taxon>Dikarya</taxon>
        <taxon>Ascomycota</taxon>
        <taxon>Pezizomycotina</taxon>
        <taxon>Eurotiomycetes</taxon>
        <taxon>Eurotiomycetidae</taxon>
        <taxon>Eurotiales</taxon>
        <taxon>Aspergillaceae</taxon>
        <taxon>Penicillium</taxon>
    </lineage>
</organism>
<dbReference type="AlphaFoldDB" id="A0A9W9WXW6"/>
<dbReference type="EMBL" id="JAPWDO010000003">
    <property type="protein sequence ID" value="KAJ5478555.1"/>
    <property type="molecule type" value="Genomic_DNA"/>
</dbReference>
<reference evidence="2" key="1">
    <citation type="submission" date="2022-12" db="EMBL/GenBank/DDBJ databases">
        <authorList>
            <person name="Petersen C."/>
        </authorList>
    </citation>
    <scope>NUCLEOTIDE SEQUENCE</scope>
    <source>
        <strain evidence="2">IBT 17660</strain>
    </source>
</reference>
<name>A0A9W9WXW6_9EURO</name>
<sequence>MVRYHGRAILSDSRFWIISSTRITTPKSSSVNLSPDLKDPNFMVNVYYDFIITEGLNKIANHPSNSSFNHSTNAISIKDSVASNSNNSSNKKDNKKAGNDKPKSNNNSNNNKKDKKQKQP</sequence>
<proteinExistence type="predicted"/>
<keyword evidence="3" id="KW-1185">Reference proteome</keyword>
<evidence type="ECO:0000256" key="1">
    <source>
        <dbReference type="SAM" id="MobiDB-lite"/>
    </source>
</evidence>